<reference evidence="3" key="1">
    <citation type="submission" date="2022-11" db="UniProtKB">
        <authorList>
            <consortium name="WormBaseParasite"/>
        </authorList>
    </citation>
    <scope>IDENTIFICATION</scope>
</reference>
<name>A0A914DRV0_9BILA</name>
<keyword evidence="2" id="KW-1185">Reference proteome</keyword>
<sequence>MIFYTNFKFYALFILIKEASGFICYPNCPPSINYPSNNGACTNVQIKYLDQYDQYTTMSCSCNLLNSNNIQYSPNSGNIPPYVTSALVRYLSCNMRGVNSNLCGPLNACTRILYNNAEYNLKICDNPNNCDASCEPANSYTMTLTSPNKSVFNKVPYFSLILSYIFICIMHKQQ</sequence>
<evidence type="ECO:0000313" key="3">
    <source>
        <dbReference type="WBParaSite" id="ACRNAN_scaffold3395.g7457.t1"/>
    </source>
</evidence>
<dbReference type="AlphaFoldDB" id="A0A914DRV0"/>
<protein>
    <submittedName>
        <fullName evidence="3">Uncharacterized protein</fullName>
    </submittedName>
</protein>
<evidence type="ECO:0000313" key="2">
    <source>
        <dbReference type="Proteomes" id="UP000887540"/>
    </source>
</evidence>
<dbReference type="WBParaSite" id="ACRNAN_scaffold3395.g7457.t1">
    <property type="protein sequence ID" value="ACRNAN_scaffold3395.g7457.t1"/>
    <property type="gene ID" value="ACRNAN_scaffold3395.g7457"/>
</dbReference>
<keyword evidence="1" id="KW-0732">Signal</keyword>
<feature type="chain" id="PRO_5037894028" evidence="1">
    <location>
        <begin position="22"/>
        <end position="174"/>
    </location>
</feature>
<organism evidence="2 3">
    <name type="scientific">Acrobeloides nanus</name>
    <dbReference type="NCBI Taxonomy" id="290746"/>
    <lineage>
        <taxon>Eukaryota</taxon>
        <taxon>Metazoa</taxon>
        <taxon>Ecdysozoa</taxon>
        <taxon>Nematoda</taxon>
        <taxon>Chromadorea</taxon>
        <taxon>Rhabditida</taxon>
        <taxon>Tylenchina</taxon>
        <taxon>Cephalobomorpha</taxon>
        <taxon>Cephaloboidea</taxon>
        <taxon>Cephalobidae</taxon>
        <taxon>Acrobeloides</taxon>
    </lineage>
</organism>
<feature type="signal peptide" evidence="1">
    <location>
        <begin position="1"/>
        <end position="21"/>
    </location>
</feature>
<accession>A0A914DRV0</accession>
<dbReference type="Proteomes" id="UP000887540">
    <property type="component" value="Unplaced"/>
</dbReference>
<proteinExistence type="predicted"/>
<evidence type="ECO:0000256" key="1">
    <source>
        <dbReference type="SAM" id="SignalP"/>
    </source>
</evidence>